<dbReference type="PANTHER" id="PTHR11741:SF0">
    <property type="entry name" value="ELONGATION FACTOR TS, MITOCHONDRIAL"/>
    <property type="match status" value="1"/>
</dbReference>
<dbReference type="InterPro" id="IPR009060">
    <property type="entry name" value="UBA-like_sf"/>
</dbReference>
<sequence>MSISAADVKKLRDITSAGMMECKKALEESNGDFDKAVELLRISGAAKAAKRGAERETSAGIVAQNAGVLVELLCETDFVAKSEDFLKLGDEIAAAVKAAGAKDSAAAAALMLGSGKTAEQAVADMAVVIGEKIELGRVANHEGDVAVYMHRRSADLPPAVGVLVSYSGSEDAARSAAMQIAAMRPSYLTRDEVPADVVENEKHIAMETAKEEGKPEAALPKIVEGRVNGFFKDNCLLEQSSVIDNKKSVKQVLEEAGTSITSFTRIEIAG</sequence>
<dbReference type="NCBIfam" id="TIGR00116">
    <property type="entry name" value="tsf"/>
    <property type="match status" value="1"/>
</dbReference>
<feature type="domain" description="Translation elongation factor EFTs/EF1B dimerisation" evidence="4">
    <location>
        <begin position="67"/>
        <end position="268"/>
    </location>
</feature>
<dbReference type="CDD" id="cd14275">
    <property type="entry name" value="UBA_EF-Ts"/>
    <property type="match status" value="1"/>
</dbReference>
<dbReference type="InterPro" id="IPR014039">
    <property type="entry name" value="Transl_elong_EFTs/EF1B_dimer"/>
</dbReference>
<dbReference type="SUPFAM" id="SSF46934">
    <property type="entry name" value="UBA-like"/>
    <property type="match status" value="1"/>
</dbReference>
<evidence type="ECO:0000256" key="3">
    <source>
        <dbReference type="ARBA" id="ARBA00022917"/>
    </source>
</evidence>
<dbReference type="Gene3D" id="1.10.8.10">
    <property type="entry name" value="DNA helicase RuvA subunit, C-terminal domain"/>
    <property type="match status" value="1"/>
</dbReference>
<name>A0A6J6KPM7_9ZZZZ</name>
<dbReference type="GO" id="GO:0005737">
    <property type="term" value="C:cytoplasm"/>
    <property type="evidence" value="ECO:0007669"/>
    <property type="project" value="UniProtKB-ARBA"/>
</dbReference>
<evidence type="ECO:0000313" key="5">
    <source>
        <dbReference type="EMBL" id="CAB4651561.1"/>
    </source>
</evidence>
<comment type="similarity">
    <text evidence="1">Belongs to the EF-Ts family.</text>
</comment>
<dbReference type="HAMAP" id="MF_00050">
    <property type="entry name" value="EF_Ts"/>
    <property type="match status" value="1"/>
</dbReference>
<evidence type="ECO:0000256" key="1">
    <source>
        <dbReference type="ARBA" id="ARBA00005532"/>
    </source>
</evidence>
<reference evidence="5" key="1">
    <citation type="submission" date="2020-05" db="EMBL/GenBank/DDBJ databases">
        <authorList>
            <person name="Chiriac C."/>
            <person name="Salcher M."/>
            <person name="Ghai R."/>
            <person name="Kavagutti S V."/>
        </authorList>
    </citation>
    <scope>NUCLEOTIDE SEQUENCE</scope>
</reference>
<protein>
    <submittedName>
        <fullName evidence="5">Unannotated protein</fullName>
    </submittedName>
</protein>
<dbReference type="Pfam" id="PF00889">
    <property type="entry name" value="EF_TS"/>
    <property type="match status" value="1"/>
</dbReference>
<evidence type="ECO:0000256" key="2">
    <source>
        <dbReference type="ARBA" id="ARBA00022768"/>
    </source>
</evidence>
<dbReference type="PANTHER" id="PTHR11741">
    <property type="entry name" value="ELONGATION FACTOR TS"/>
    <property type="match status" value="1"/>
</dbReference>
<organism evidence="5">
    <name type="scientific">freshwater metagenome</name>
    <dbReference type="NCBI Taxonomy" id="449393"/>
    <lineage>
        <taxon>unclassified sequences</taxon>
        <taxon>metagenomes</taxon>
        <taxon>ecological metagenomes</taxon>
    </lineage>
</organism>
<dbReference type="InterPro" id="IPR001816">
    <property type="entry name" value="Transl_elong_EFTs/EF1B"/>
</dbReference>
<dbReference type="FunFam" id="1.10.286.20:FF:000001">
    <property type="entry name" value="Elongation factor Ts"/>
    <property type="match status" value="1"/>
</dbReference>
<proteinExistence type="inferred from homology"/>
<dbReference type="EMBL" id="CAEZWI010000050">
    <property type="protein sequence ID" value="CAB4651561.1"/>
    <property type="molecule type" value="Genomic_DNA"/>
</dbReference>
<dbReference type="FunFam" id="1.10.8.10:FF:000001">
    <property type="entry name" value="Elongation factor Ts"/>
    <property type="match status" value="1"/>
</dbReference>
<keyword evidence="3" id="KW-0648">Protein biosynthesis</keyword>
<keyword evidence="2" id="KW-0251">Elongation factor</keyword>
<dbReference type="GO" id="GO:0003746">
    <property type="term" value="F:translation elongation factor activity"/>
    <property type="evidence" value="ECO:0007669"/>
    <property type="project" value="UniProtKB-KW"/>
</dbReference>
<evidence type="ECO:0000259" key="4">
    <source>
        <dbReference type="Pfam" id="PF00889"/>
    </source>
</evidence>
<dbReference type="InterPro" id="IPR018101">
    <property type="entry name" value="Transl_elong_Ts_CS"/>
</dbReference>
<dbReference type="AlphaFoldDB" id="A0A6J6KPM7"/>
<dbReference type="Gene3D" id="1.10.286.20">
    <property type="match status" value="1"/>
</dbReference>
<accession>A0A6J6KPM7</accession>
<dbReference type="Gene3D" id="3.30.479.20">
    <property type="entry name" value="Elongation factor Ts, dimerisation domain"/>
    <property type="match status" value="2"/>
</dbReference>
<dbReference type="InterPro" id="IPR036402">
    <property type="entry name" value="EF-Ts_dimer_sf"/>
</dbReference>
<gene>
    <name evidence="5" type="ORF">UFOPK2237_00552</name>
</gene>
<dbReference type="SUPFAM" id="SSF54713">
    <property type="entry name" value="Elongation factor Ts (EF-Ts), dimerisation domain"/>
    <property type="match status" value="1"/>
</dbReference>
<dbReference type="PROSITE" id="PS01126">
    <property type="entry name" value="EF_TS_1"/>
    <property type="match status" value="1"/>
</dbReference>